<name>A0A8C0VYS8_CASCN</name>
<evidence type="ECO:0000313" key="1">
    <source>
        <dbReference type="Ensembl" id="ENSCCNP00000002361.1"/>
    </source>
</evidence>
<dbReference type="Ensembl" id="ENSCCNT00000003162.1">
    <property type="protein sequence ID" value="ENSCCNP00000002361.1"/>
    <property type="gene ID" value="ENSCCNG00000002602.1"/>
</dbReference>
<accession>A0A8C0VYS8</accession>
<proteinExistence type="predicted"/>
<sequence length="95" mass="10949">TWIYSLCQIAVFKKGKTRPQKRGFPLNPKCFLLTEKKKKSCVYQRAHHFPHYLMQSNSLSPKASFQTMISPFILVPKQSYLLVACKLTYNYSSGG</sequence>
<dbReference type="AlphaFoldDB" id="A0A8C0VYS8"/>
<reference evidence="1" key="1">
    <citation type="submission" date="2023-09" db="UniProtKB">
        <authorList>
            <consortium name="Ensembl"/>
        </authorList>
    </citation>
    <scope>IDENTIFICATION</scope>
</reference>
<organism evidence="1">
    <name type="scientific">Castor canadensis</name>
    <name type="common">American beaver</name>
    <dbReference type="NCBI Taxonomy" id="51338"/>
    <lineage>
        <taxon>Eukaryota</taxon>
        <taxon>Metazoa</taxon>
        <taxon>Chordata</taxon>
        <taxon>Craniata</taxon>
        <taxon>Vertebrata</taxon>
        <taxon>Euteleostomi</taxon>
        <taxon>Mammalia</taxon>
        <taxon>Eutheria</taxon>
        <taxon>Euarchontoglires</taxon>
        <taxon>Glires</taxon>
        <taxon>Rodentia</taxon>
        <taxon>Castorimorpha</taxon>
        <taxon>Castoridae</taxon>
        <taxon>Castor</taxon>
    </lineage>
</organism>
<protein>
    <submittedName>
        <fullName evidence="1">Uncharacterized protein</fullName>
    </submittedName>
</protein>